<keyword evidence="2" id="KW-1185">Reference proteome</keyword>
<sequence length="99" mass="11095">MVFGLEGTSSEGASCKSKYRHQLSCGLEMMNQAVEGLEVVQPGLEENIGYLRVPEQRHFEAQQKPVTQQAAMSFSMDYMSVKEVYAQTEEGWSLVSLQD</sequence>
<dbReference type="EMBL" id="PKMF04000278">
    <property type="protein sequence ID" value="KAK7839662.1"/>
    <property type="molecule type" value="Genomic_DNA"/>
</dbReference>
<name>A0AAW0KKL1_QUESU</name>
<comment type="caution">
    <text evidence="1">The sequence shown here is derived from an EMBL/GenBank/DDBJ whole genome shotgun (WGS) entry which is preliminary data.</text>
</comment>
<proteinExistence type="predicted"/>
<protein>
    <submittedName>
        <fullName evidence="1">Septin and tuftelin-interacting protein 1 like protein 2</fullName>
    </submittedName>
</protein>
<evidence type="ECO:0000313" key="1">
    <source>
        <dbReference type="EMBL" id="KAK7839662.1"/>
    </source>
</evidence>
<evidence type="ECO:0000313" key="2">
    <source>
        <dbReference type="Proteomes" id="UP000237347"/>
    </source>
</evidence>
<dbReference type="AlphaFoldDB" id="A0AAW0KKL1"/>
<gene>
    <name evidence="1" type="primary">STIPL2</name>
    <name evidence="1" type="ORF">CFP56_017640</name>
</gene>
<accession>A0AAW0KKL1</accession>
<dbReference type="Proteomes" id="UP000237347">
    <property type="component" value="Unassembled WGS sequence"/>
</dbReference>
<organism evidence="1 2">
    <name type="scientific">Quercus suber</name>
    <name type="common">Cork oak</name>
    <dbReference type="NCBI Taxonomy" id="58331"/>
    <lineage>
        <taxon>Eukaryota</taxon>
        <taxon>Viridiplantae</taxon>
        <taxon>Streptophyta</taxon>
        <taxon>Embryophyta</taxon>
        <taxon>Tracheophyta</taxon>
        <taxon>Spermatophyta</taxon>
        <taxon>Magnoliopsida</taxon>
        <taxon>eudicotyledons</taxon>
        <taxon>Gunneridae</taxon>
        <taxon>Pentapetalae</taxon>
        <taxon>rosids</taxon>
        <taxon>fabids</taxon>
        <taxon>Fagales</taxon>
        <taxon>Fagaceae</taxon>
        <taxon>Quercus</taxon>
    </lineage>
</organism>
<reference evidence="1 2" key="1">
    <citation type="journal article" date="2018" name="Sci. Data">
        <title>The draft genome sequence of cork oak.</title>
        <authorList>
            <person name="Ramos A.M."/>
            <person name="Usie A."/>
            <person name="Barbosa P."/>
            <person name="Barros P.M."/>
            <person name="Capote T."/>
            <person name="Chaves I."/>
            <person name="Simoes F."/>
            <person name="Abreu I."/>
            <person name="Carrasquinho I."/>
            <person name="Faro C."/>
            <person name="Guimaraes J.B."/>
            <person name="Mendonca D."/>
            <person name="Nobrega F."/>
            <person name="Rodrigues L."/>
            <person name="Saibo N.J.M."/>
            <person name="Varela M.C."/>
            <person name="Egas C."/>
            <person name="Matos J."/>
            <person name="Miguel C.M."/>
            <person name="Oliveira M.M."/>
            <person name="Ricardo C.P."/>
            <person name="Goncalves S."/>
        </authorList>
    </citation>
    <scope>NUCLEOTIDE SEQUENCE [LARGE SCALE GENOMIC DNA]</scope>
    <source>
        <strain evidence="2">cv. HL8</strain>
    </source>
</reference>